<dbReference type="PROSITE" id="PS50850">
    <property type="entry name" value="MFS"/>
    <property type="match status" value="1"/>
</dbReference>
<proteinExistence type="predicted"/>
<dbReference type="PRINTS" id="PR01036">
    <property type="entry name" value="TCRTETB"/>
</dbReference>
<evidence type="ECO:0000256" key="1">
    <source>
        <dbReference type="ARBA" id="ARBA00004127"/>
    </source>
</evidence>
<feature type="domain" description="Major facilitator superfamily (MFS) profile" evidence="7">
    <location>
        <begin position="1"/>
        <end position="175"/>
    </location>
</feature>
<evidence type="ECO:0000256" key="6">
    <source>
        <dbReference type="ARBA" id="ARBA00044273"/>
    </source>
</evidence>
<name>A0A433P929_9FUNG</name>
<dbReference type="PANTHER" id="PTHR23501:SF191">
    <property type="entry name" value="VACUOLAR BASIC AMINO ACID TRANSPORTER 4"/>
    <property type="match status" value="1"/>
</dbReference>
<accession>A0A433P929</accession>
<evidence type="ECO:0000313" key="9">
    <source>
        <dbReference type="Proteomes" id="UP000274822"/>
    </source>
</evidence>
<evidence type="ECO:0000256" key="4">
    <source>
        <dbReference type="ARBA" id="ARBA00022989"/>
    </source>
</evidence>
<dbReference type="PANTHER" id="PTHR23501">
    <property type="entry name" value="MAJOR FACILITATOR SUPERFAMILY"/>
    <property type="match status" value="1"/>
</dbReference>
<dbReference type="Pfam" id="PF07690">
    <property type="entry name" value="MFS_1"/>
    <property type="match status" value="1"/>
</dbReference>
<dbReference type="EMBL" id="RBNJ01028212">
    <property type="protein sequence ID" value="RUS14046.1"/>
    <property type="molecule type" value="Genomic_DNA"/>
</dbReference>
<dbReference type="InterPro" id="IPR005829">
    <property type="entry name" value="Sugar_transporter_CS"/>
</dbReference>
<keyword evidence="4" id="KW-1133">Transmembrane helix</keyword>
<dbReference type="AlphaFoldDB" id="A0A433P929"/>
<dbReference type="GO" id="GO:0005886">
    <property type="term" value="C:plasma membrane"/>
    <property type="evidence" value="ECO:0007669"/>
    <property type="project" value="TreeGrafter"/>
</dbReference>
<comment type="caution">
    <text evidence="8">The sequence shown here is derived from an EMBL/GenBank/DDBJ whole genome shotgun (WGS) entry which is preliminary data.</text>
</comment>
<dbReference type="Gene3D" id="1.20.1250.20">
    <property type="entry name" value="MFS general substrate transporter like domains"/>
    <property type="match status" value="1"/>
</dbReference>
<dbReference type="GO" id="GO:0012505">
    <property type="term" value="C:endomembrane system"/>
    <property type="evidence" value="ECO:0007669"/>
    <property type="project" value="UniProtKB-SubCell"/>
</dbReference>
<keyword evidence="5" id="KW-0472">Membrane</keyword>
<feature type="non-terminal residue" evidence="8">
    <location>
        <position position="1"/>
    </location>
</feature>
<evidence type="ECO:0000256" key="3">
    <source>
        <dbReference type="ARBA" id="ARBA00022692"/>
    </source>
</evidence>
<evidence type="ECO:0000256" key="2">
    <source>
        <dbReference type="ARBA" id="ARBA00022448"/>
    </source>
</evidence>
<dbReference type="PROSITE" id="PS00217">
    <property type="entry name" value="SUGAR_TRANSPORT_2"/>
    <property type="match status" value="1"/>
</dbReference>
<keyword evidence="9" id="KW-1185">Reference proteome</keyword>
<protein>
    <recommendedName>
        <fullName evidence="6">MFS-type drug efflux transporter P55</fullName>
    </recommendedName>
</protein>
<reference evidence="8 9" key="1">
    <citation type="journal article" date="2018" name="New Phytol.">
        <title>Phylogenomics of Endogonaceae and evolution of mycorrhizas within Mucoromycota.</title>
        <authorList>
            <person name="Chang Y."/>
            <person name="Desiro A."/>
            <person name="Na H."/>
            <person name="Sandor L."/>
            <person name="Lipzen A."/>
            <person name="Clum A."/>
            <person name="Barry K."/>
            <person name="Grigoriev I.V."/>
            <person name="Martin F.M."/>
            <person name="Stajich J.E."/>
            <person name="Smith M.E."/>
            <person name="Bonito G."/>
            <person name="Spatafora J.W."/>
        </authorList>
    </citation>
    <scope>NUCLEOTIDE SEQUENCE [LARGE SCALE GENOMIC DNA]</scope>
    <source>
        <strain evidence="8 9">AD002</strain>
    </source>
</reference>
<organism evidence="8 9">
    <name type="scientific">Jimgerdemannia flammicorona</name>
    <dbReference type="NCBI Taxonomy" id="994334"/>
    <lineage>
        <taxon>Eukaryota</taxon>
        <taxon>Fungi</taxon>
        <taxon>Fungi incertae sedis</taxon>
        <taxon>Mucoromycota</taxon>
        <taxon>Mucoromycotina</taxon>
        <taxon>Endogonomycetes</taxon>
        <taxon>Endogonales</taxon>
        <taxon>Endogonaceae</taxon>
        <taxon>Jimgerdemannia</taxon>
    </lineage>
</organism>
<sequence length="175" mass="18961">TWEVETLSRHVVRYRQEPGPAARESGEGSVAVVVVEEEPLPDDSKKYEDADDFLPFNICVGLFVALPTVAKEFSALDQVAWIGTAYLFKPTAFQPLYGKFSDIFCRSSLHDIRGVAPIMTVIIVGRTIQGLGGGGIMSSIMVIISQIVPMRERGRYQGITGGVFSIASVIGPLLG</sequence>
<dbReference type="InterPro" id="IPR020846">
    <property type="entry name" value="MFS_dom"/>
</dbReference>
<evidence type="ECO:0000256" key="5">
    <source>
        <dbReference type="ARBA" id="ARBA00023136"/>
    </source>
</evidence>
<keyword evidence="3" id="KW-0812">Transmembrane</keyword>
<dbReference type="Proteomes" id="UP000274822">
    <property type="component" value="Unassembled WGS sequence"/>
</dbReference>
<dbReference type="InterPro" id="IPR036259">
    <property type="entry name" value="MFS_trans_sf"/>
</dbReference>
<feature type="non-terminal residue" evidence="8">
    <location>
        <position position="175"/>
    </location>
</feature>
<comment type="subcellular location">
    <subcellularLocation>
        <location evidence="1">Endomembrane system</location>
        <topology evidence="1">Multi-pass membrane protein</topology>
    </subcellularLocation>
</comment>
<gene>
    <name evidence="8" type="ORF">BC938DRAFT_477560</name>
</gene>
<keyword evidence="2" id="KW-0813">Transport</keyword>
<dbReference type="InterPro" id="IPR011701">
    <property type="entry name" value="MFS"/>
</dbReference>
<dbReference type="GO" id="GO:0022857">
    <property type="term" value="F:transmembrane transporter activity"/>
    <property type="evidence" value="ECO:0007669"/>
    <property type="project" value="InterPro"/>
</dbReference>
<dbReference type="SUPFAM" id="SSF103473">
    <property type="entry name" value="MFS general substrate transporter"/>
    <property type="match status" value="1"/>
</dbReference>
<evidence type="ECO:0000259" key="7">
    <source>
        <dbReference type="PROSITE" id="PS50850"/>
    </source>
</evidence>
<evidence type="ECO:0000313" key="8">
    <source>
        <dbReference type="EMBL" id="RUS14046.1"/>
    </source>
</evidence>